<dbReference type="PROSITE" id="PS51186">
    <property type="entry name" value="GNAT"/>
    <property type="match status" value="1"/>
</dbReference>
<dbReference type="OrthoDB" id="9805924at2"/>
<comment type="caution">
    <text evidence="2">The sequence shown here is derived from an EMBL/GenBank/DDBJ whole genome shotgun (WGS) entry which is preliminary data.</text>
</comment>
<dbReference type="CDD" id="cd04301">
    <property type="entry name" value="NAT_SF"/>
    <property type="match status" value="1"/>
</dbReference>
<gene>
    <name evidence="2" type="ORF">MGEO_11180</name>
</gene>
<dbReference type="InterPro" id="IPR000182">
    <property type="entry name" value="GNAT_dom"/>
</dbReference>
<name>A0A1X4NKH0_9RHOB</name>
<dbReference type="GO" id="GO:0016747">
    <property type="term" value="F:acyltransferase activity, transferring groups other than amino-acyl groups"/>
    <property type="evidence" value="ECO:0007669"/>
    <property type="project" value="InterPro"/>
</dbReference>
<keyword evidence="2" id="KW-0808">Transferase</keyword>
<accession>A0A1X4NKH0</accession>
<dbReference type="STRING" id="1123756.MGEO_11180"/>
<dbReference type="Gene3D" id="3.40.630.30">
    <property type="match status" value="1"/>
</dbReference>
<keyword evidence="3" id="KW-1185">Reference proteome</keyword>
<dbReference type="RefSeq" id="WP_085637343.1">
    <property type="nucleotide sequence ID" value="NZ_JFKC01000009.1"/>
</dbReference>
<dbReference type="InterPro" id="IPR016181">
    <property type="entry name" value="Acyl_CoA_acyltransferase"/>
</dbReference>
<evidence type="ECO:0000313" key="2">
    <source>
        <dbReference type="EMBL" id="OSQ50772.1"/>
    </source>
</evidence>
<proteinExistence type="predicted"/>
<protein>
    <submittedName>
        <fullName evidence="2">Acetyltransferase</fullName>
    </submittedName>
</protein>
<dbReference type="SUPFAM" id="SSF55729">
    <property type="entry name" value="Acyl-CoA N-acyltransferases (Nat)"/>
    <property type="match status" value="1"/>
</dbReference>
<sequence>MRSLHLATPEDAPKLLPLVAAFHEHQGLATSPEHQHDAIMPLLEGSPHGAIWLIGPRRAPVGYVVISFGWSIEYGGMDAIVDEIYVRSAVRRRGMGSEALNGLAKALQQGGVRALHLEADLENETLIRFYQRAKFVTREGYAYMSREL</sequence>
<feature type="domain" description="N-acetyltransferase" evidence="1">
    <location>
        <begin position="2"/>
        <end position="148"/>
    </location>
</feature>
<organism evidence="2 3">
    <name type="scientific">Marivita geojedonensis</name>
    <dbReference type="NCBI Taxonomy" id="1123756"/>
    <lineage>
        <taxon>Bacteria</taxon>
        <taxon>Pseudomonadati</taxon>
        <taxon>Pseudomonadota</taxon>
        <taxon>Alphaproteobacteria</taxon>
        <taxon>Rhodobacterales</taxon>
        <taxon>Roseobacteraceae</taxon>
        <taxon>Marivita</taxon>
    </lineage>
</organism>
<reference evidence="2 3" key="1">
    <citation type="submission" date="2014-03" db="EMBL/GenBank/DDBJ databases">
        <title>The draft genome sequence of Marivita geojedonensis KCTC 23882.</title>
        <authorList>
            <person name="Lai Q."/>
            <person name="Shao Z."/>
        </authorList>
    </citation>
    <scope>NUCLEOTIDE SEQUENCE [LARGE SCALE GENOMIC DNA]</scope>
    <source>
        <strain evidence="2 3">DPG-138</strain>
    </source>
</reference>
<evidence type="ECO:0000259" key="1">
    <source>
        <dbReference type="PROSITE" id="PS51186"/>
    </source>
</evidence>
<dbReference type="Pfam" id="PF00583">
    <property type="entry name" value="Acetyltransf_1"/>
    <property type="match status" value="1"/>
</dbReference>
<dbReference type="Proteomes" id="UP000193926">
    <property type="component" value="Unassembled WGS sequence"/>
</dbReference>
<dbReference type="AlphaFoldDB" id="A0A1X4NKH0"/>
<dbReference type="EMBL" id="JFKC01000009">
    <property type="protein sequence ID" value="OSQ50772.1"/>
    <property type="molecule type" value="Genomic_DNA"/>
</dbReference>
<evidence type="ECO:0000313" key="3">
    <source>
        <dbReference type="Proteomes" id="UP000193926"/>
    </source>
</evidence>